<dbReference type="STRING" id="658196.A0A397T3Z1"/>
<name>A0A397T3Z1_9GLOM</name>
<reference evidence="1 2" key="1">
    <citation type="submission" date="2018-06" db="EMBL/GenBank/DDBJ databases">
        <title>Comparative genomics reveals the genomic features of Rhizophagus irregularis, R. cerebriforme, R. diaphanum and Gigaspora rosea, and their symbiotic lifestyle signature.</title>
        <authorList>
            <person name="Morin E."/>
            <person name="San Clemente H."/>
            <person name="Chen E.C.H."/>
            <person name="De La Providencia I."/>
            <person name="Hainaut M."/>
            <person name="Kuo A."/>
            <person name="Kohler A."/>
            <person name="Murat C."/>
            <person name="Tang N."/>
            <person name="Roy S."/>
            <person name="Loubradou J."/>
            <person name="Henrissat B."/>
            <person name="Grigoriev I.V."/>
            <person name="Corradi N."/>
            <person name="Roux C."/>
            <person name="Martin F.M."/>
        </authorList>
    </citation>
    <scope>NUCLEOTIDE SEQUENCE [LARGE SCALE GENOMIC DNA]</scope>
    <source>
        <strain evidence="1 2">DAOM 227022</strain>
    </source>
</reference>
<evidence type="ECO:0000313" key="1">
    <source>
        <dbReference type="EMBL" id="RIA92049.1"/>
    </source>
</evidence>
<dbReference type="EMBL" id="QKYT01000136">
    <property type="protein sequence ID" value="RIA92049.1"/>
    <property type="molecule type" value="Genomic_DNA"/>
</dbReference>
<evidence type="ECO:0000313" key="2">
    <source>
        <dbReference type="Proteomes" id="UP000265703"/>
    </source>
</evidence>
<organism evidence="1 2">
    <name type="scientific">Glomus cerebriforme</name>
    <dbReference type="NCBI Taxonomy" id="658196"/>
    <lineage>
        <taxon>Eukaryota</taxon>
        <taxon>Fungi</taxon>
        <taxon>Fungi incertae sedis</taxon>
        <taxon>Mucoromycota</taxon>
        <taxon>Glomeromycotina</taxon>
        <taxon>Glomeromycetes</taxon>
        <taxon>Glomerales</taxon>
        <taxon>Glomeraceae</taxon>
        <taxon>Glomus</taxon>
    </lineage>
</organism>
<sequence length="218" mass="25464">MFYLNIARFHISIIPIRWYNDDILMNLDSTLENSPILTALQTSTEVTEELYIVNFTLQNLKVIQDSYYDKDIQRIISQRNQFGIAFLTVKTAINIALETGSDNELVKLLKDFISIKQRNHDNDNTESIKHHQNNDDIISLQQILIDETTDPHVTKVRGTSRKKRIKGNIEMIAKNNAMCEIVNVQEINEESESRRIQQKYLLCRNPGHYQKKCLNNKR</sequence>
<dbReference type="Proteomes" id="UP000265703">
    <property type="component" value="Unassembled WGS sequence"/>
</dbReference>
<evidence type="ECO:0008006" key="3">
    <source>
        <dbReference type="Google" id="ProtNLM"/>
    </source>
</evidence>
<proteinExistence type="predicted"/>
<keyword evidence="2" id="KW-1185">Reference proteome</keyword>
<protein>
    <recommendedName>
        <fullName evidence="3">CCHC-type domain-containing protein</fullName>
    </recommendedName>
</protein>
<dbReference type="AlphaFoldDB" id="A0A397T3Z1"/>
<gene>
    <name evidence="1" type="ORF">C1645_846468</name>
</gene>
<comment type="caution">
    <text evidence="1">The sequence shown here is derived from an EMBL/GenBank/DDBJ whole genome shotgun (WGS) entry which is preliminary data.</text>
</comment>
<dbReference type="OrthoDB" id="2317712at2759"/>
<accession>A0A397T3Z1</accession>